<proteinExistence type="predicted"/>
<feature type="domain" description="Protein kinase" evidence="2">
    <location>
        <begin position="37"/>
        <end position="176"/>
    </location>
</feature>
<reference evidence="3 4" key="1">
    <citation type="submission" date="2018-11" db="EMBL/GenBank/DDBJ databases">
        <authorList>
            <consortium name="Pathogen Informatics"/>
        </authorList>
    </citation>
    <scope>NUCLEOTIDE SEQUENCE [LARGE SCALE GENOMIC DNA]</scope>
</reference>
<gene>
    <name evidence="3" type="ORF">SVUK_LOCUS2406</name>
</gene>
<accession>A0A3P7KGS0</accession>
<dbReference type="Gene3D" id="3.30.200.20">
    <property type="entry name" value="Phosphorylase Kinase, domain 1"/>
    <property type="match status" value="1"/>
</dbReference>
<dbReference type="InterPro" id="IPR050235">
    <property type="entry name" value="CK1_Ser-Thr_kinase"/>
</dbReference>
<dbReference type="PANTHER" id="PTHR11909">
    <property type="entry name" value="CASEIN KINASE-RELATED"/>
    <property type="match status" value="1"/>
</dbReference>
<dbReference type="GO" id="GO:0005524">
    <property type="term" value="F:ATP binding"/>
    <property type="evidence" value="ECO:0007669"/>
    <property type="project" value="UniProtKB-UniRule"/>
</dbReference>
<sequence length="176" mass="19594">MDQDLGTNGLRMTISLAIITKRIYLSAFLDWLIRDTWGVIRLLGKGAYGHVYHVINIKNGVQAALKAESKAQAERVLKMEKNVLQGFKGVKGTMQLISMGTTDTYSYIVMTMCGADLARICTVVGTLTDGTLLRLGIRTLLALKQVLLKILHSIALIEHNCFFACFENRRMALQKC</sequence>
<evidence type="ECO:0000313" key="3">
    <source>
        <dbReference type="EMBL" id="VDM67408.1"/>
    </source>
</evidence>
<dbReference type="EMBL" id="UYYB01005422">
    <property type="protein sequence ID" value="VDM67408.1"/>
    <property type="molecule type" value="Genomic_DNA"/>
</dbReference>
<organism evidence="3 4">
    <name type="scientific">Strongylus vulgaris</name>
    <name type="common">Blood worm</name>
    <dbReference type="NCBI Taxonomy" id="40348"/>
    <lineage>
        <taxon>Eukaryota</taxon>
        <taxon>Metazoa</taxon>
        <taxon>Ecdysozoa</taxon>
        <taxon>Nematoda</taxon>
        <taxon>Chromadorea</taxon>
        <taxon>Rhabditida</taxon>
        <taxon>Rhabditina</taxon>
        <taxon>Rhabditomorpha</taxon>
        <taxon>Strongyloidea</taxon>
        <taxon>Strongylidae</taxon>
        <taxon>Strongylus</taxon>
    </lineage>
</organism>
<keyword evidence="1" id="KW-0547">Nucleotide-binding</keyword>
<dbReference type="GO" id="GO:0004672">
    <property type="term" value="F:protein kinase activity"/>
    <property type="evidence" value="ECO:0007669"/>
    <property type="project" value="InterPro"/>
</dbReference>
<keyword evidence="1" id="KW-0067">ATP-binding</keyword>
<feature type="binding site" evidence="1">
    <location>
        <position position="66"/>
    </location>
    <ligand>
        <name>ATP</name>
        <dbReference type="ChEBI" id="CHEBI:30616"/>
    </ligand>
</feature>
<dbReference type="SUPFAM" id="SSF56112">
    <property type="entry name" value="Protein kinase-like (PK-like)"/>
    <property type="match status" value="1"/>
</dbReference>
<dbReference type="PROSITE" id="PS50011">
    <property type="entry name" value="PROTEIN_KINASE_DOM"/>
    <property type="match status" value="1"/>
</dbReference>
<dbReference type="Pfam" id="PF00069">
    <property type="entry name" value="Pkinase"/>
    <property type="match status" value="1"/>
</dbReference>
<protein>
    <recommendedName>
        <fullName evidence="2">Protein kinase domain-containing protein</fullName>
    </recommendedName>
</protein>
<dbReference type="OrthoDB" id="5979581at2759"/>
<dbReference type="AlphaFoldDB" id="A0A3P7KGS0"/>
<dbReference type="PROSITE" id="PS00107">
    <property type="entry name" value="PROTEIN_KINASE_ATP"/>
    <property type="match status" value="1"/>
</dbReference>
<dbReference type="InterPro" id="IPR017441">
    <property type="entry name" value="Protein_kinase_ATP_BS"/>
</dbReference>
<evidence type="ECO:0000313" key="4">
    <source>
        <dbReference type="Proteomes" id="UP000270094"/>
    </source>
</evidence>
<dbReference type="InterPro" id="IPR011009">
    <property type="entry name" value="Kinase-like_dom_sf"/>
</dbReference>
<evidence type="ECO:0000256" key="1">
    <source>
        <dbReference type="PROSITE-ProRule" id="PRU10141"/>
    </source>
</evidence>
<dbReference type="Proteomes" id="UP000270094">
    <property type="component" value="Unassembled WGS sequence"/>
</dbReference>
<name>A0A3P7KGS0_STRVU</name>
<keyword evidence="4" id="KW-1185">Reference proteome</keyword>
<evidence type="ECO:0000259" key="2">
    <source>
        <dbReference type="PROSITE" id="PS50011"/>
    </source>
</evidence>
<dbReference type="InterPro" id="IPR000719">
    <property type="entry name" value="Prot_kinase_dom"/>
</dbReference>